<dbReference type="SMART" id="SM00256">
    <property type="entry name" value="FBOX"/>
    <property type="match status" value="1"/>
</dbReference>
<organism evidence="2 3">
    <name type="scientific">Glossina palpalis gambiensis</name>
    <dbReference type="NCBI Taxonomy" id="67801"/>
    <lineage>
        <taxon>Eukaryota</taxon>
        <taxon>Metazoa</taxon>
        <taxon>Ecdysozoa</taxon>
        <taxon>Arthropoda</taxon>
        <taxon>Hexapoda</taxon>
        <taxon>Insecta</taxon>
        <taxon>Pterygota</taxon>
        <taxon>Neoptera</taxon>
        <taxon>Endopterygota</taxon>
        <taxon>Diptera</taxon>
        <taxon>Brachycera</taxon>
        <taxon>Muscomorpha</taxon>
        <taxon>Hippoboscoidea</taxon>
        <taxon>Glossinidae</taxon>
        <taxon>Glossina</taxon>
    </lineage>
</organism>
<dbReference type="Proteomes" id="UP000092460">
    <property type="component" value="Unassembled WGS sequence"/>
</dbReference>
<dbReference type="SUPFAM" id="SSF52047">
    <property type="entry name" value="RNI-like"/>
    <property type="match status" value="1"/>
</dbReference>
<dbReference type="VEuPathDB" id="VectorBase:GPPI043135"/>
<sequence length="611" mass="71660">MTEKRRRFKPSLRNLRLMILLGEIMTMNMDNGNLPSEPKRCRNSSYGLTVQDQEKALETNDFVDSLSDLQSDVNMTALALPNEIWIIIFNNLSYEDVMQASLVCKEWCQLIRATVLRDKTRLVITQGNLRNICELAGNRSLNYESVEVDEKWNVFNNAELEFLRKIFKYSGSIITKLKLYRTSTTAALLNFLPKLKELDLSDANEVEIERMDISKFPNLKSARVLKYDKNYSRIYPILFTDLPRISTTSDEILTMCIDIYSVDLFNMLERHSSSLRCLNIRLCSSGSLTLRDRLPLQETFKKLTHLEELNIADSSIVDRSDNVFAKIVLESLPKESRIKTILLGHSLEDEQFLELIIEKWFIALERVYLFNWIISENTINRFKFLSGKYRLTFSIQVGDWLDFTHWWTPYTNKNSIDLKLCLLYLTPKTLWDLFKRLPNVTALEIKRLIFSTNDEVMGYVFHHLTNLRHLSLHHSWKHRTNIKYLCSKPRISNLKRLQTLRSCLCPIKVLKIFKSNFQFKELTKFELLLCERFKRISLRELDIISTYVPALEEFCSDGLDYNSNYLQEMRRIFPRLLIVAGMQPLLLPHRVEADDDLRQQQVQGVPEPDEG</sequence>
<dbReference type="InterPro" id="IPR032675">
    <property type="entry name" value="LRR_dom_sf"/>
</dbReference>
<dbReference type="InterPro" id="IPR036047">
    <property type="entry name" value="F-box-like_dom_sf"/>
</dbReference>
<name>A0A1B0BX22_9MUSC</name>
<feature type="domain" description="F-box" evidence="1">
    <location>
        <begin position="74"/>
        <end position="120"/>
    </location>
</feature>
<dbReference type="AlphaFoldDB" id="A0A1B0BX22"/>
<dbReference type="EnsemblMetazoa" id="GPPI043135-RA">
    <property type="protein sequence ID" value="GPPI043135-PA"/>
    <property type="gene ID" value="GPPI043135"/>
</dbReference>
<dbReference type="Gene3D" id="3.80.10.10">
    <property type="entry name" value="Ribonuclease Inhibitor"/>
    <property type="match status" value="1"/>
</dbReference>
<dbReference type="PROSITE" id="PS50181">
    <property type="entry name" value="FBOX"/>
    <property type="match status" value="1"/>
</dbReference>
<dbReference type="CDD" id="cd09917">
    <property type="entry name" value="F-box_SF"/>
    <property type="match status" value="1"/>
</dbReference>
<reference evidence="2" key="2">
    <citation type="submission" date="2020-05" db="UniProtKB">
        <authorList>
            <consortium name="EnsemblMetazoa"/>
        </authorList>
    </citation>
    <scope>IDENTIFICATION</scope>
    <source>
        <strain evidence="2">IAEA</strain>
    </source>
</reference>
<proteinExistence type="predicted"/>
<dbReference type="SUPFAM" id="SSF81383">
    <property type="entry name" value="F-box domain"/>
    <property type="match status" value="1"/>
</dbReference>
<dbReference type="InterPro" id="IPR001810">
    <property type="entry name" value="F-box_dom"/>
</dbReference>
<keyword evidence="3" id="KW-1185">Reference proteome</keyword>
<dbReference type="Gene3D" id="1.20.1280.50">
    <property type="match status" value="1"/>
</dbReference>
<reference evidence="3" key="1">
    <citation type="submission" date="2015-01" db="EMBL/GenBank/DDBJ databases">
        <authorList>
            <person name="Aksoy S."/>
            <person name="Warren W."/>
            <person name="Wilson R.K."/>
        </authorList>
    </citation>
    <scope>NUCLEOTIDE SEQUENCE [LARGE SCALE GENOMIC DNA]</scope>
    <source>
        <strain evidence="3">IAEA</strain>
    </source>
</reference>
<protein>
    <recommendedName>
        <fullName evidence="1">F-box domain-containing protein</fullName>
    </recommendedName>
</protein>
<evidence type="ECO:0000313" key="2">
    <source>
        <dbReference type="EnsemblMetazoa" id="GPPI043135-PA"/>
    </source>
</evidence>
<evidence type="ECO:0000313" key="3">
    <source>
        <dbReference type="Proteomes" id="UP000092460"/>
    </source>
</evidence>
<dbReference type="STRING" id="67801.A0A1B0BX22"/>
<dbReference type="EMBL" id="JXJN01022048">
    <property type="status" value="NOT_ANNOTATED_CDS"/>
    <property type="molecule type" value="Genomic_DNA"/>
</dbReference>
<accession>A0A1B0BX22</accession>
<evidence type="ECO:0000259" key="1">
    <source>
        <dbReference type="PROSITE" id="PS50181"/>
    </source>
</evidence>
<dbReference type="Pfam" id="PF12937">
    <property type="entry name" value="F-box-like"/>
    <property type="match status" value="1"/>
</dbReference>